<proteinExistence type="predicted"/>
<gene>
    <name evidence="1" type="ORF">QM012_001684</name>
</gene>
<dbReference type="Proteomes" id="UP001341245">
    <property type="component" value="Unassembled WGS sequence"/>
</dbReference>
<sequence length="164" mass="19022">MTWTVFDDKERFDGAEVTTIRRHFRDWAETAVHDEQQQSEQVDSAPVSMGRSPRYRYCVQMDAEALRSAVHDAPAPPEVDQDNQGWVKVIDKDWLPRSENPIFAGRKPDSNVYEPIDGVSEHYVGWVKCPLPSVMTEYYMLFQDPNGYTISYRRPPAVIGYPWH</sequence>
<keyword evidence="2" id="KW-1185">Reference proteome</keyword>
<organism evidence="1 2">
    <name type="scientific">Aureobasidium pullulans</name>
    <name type="common">Black yeast</name>
    <name type="synonym">Pullularia pullulans</name>
    <dbReference type="NCBI Taxonomy" id="5580"/>
    <lineage>
        <taxon>Eukaryota</taxon>
        <taxon>Fungi</taxon>
        <taxon>Dikarya</taxon>
        <taxon>Ascomycota</taxon>
        <taxon>Pezizomycotina</taxon>
        <taxon>Dothideomycetes</taxon>
        <taxon>Dothideomycetidae</taxon>
        <taxon>Dothideales</taxon>
        <taxon>Saccotheciaceae</taxon>
        <taxon>Aureobasidium</taxon>
    </lineage>
</organism>
<evidence type="ECO:0000313" key="2">
    <source>
        <dbReference type="Proteomes" id="UP001341245"/>
    </source>
</evidence>
<dbReference type="EMBL" id="JASGXD010000011">
    <property type="protein sequence ID" value="KAK6002934.1"/>
    <property type="molecule type" value="Genomic_DNA"/>
</dbReference>
<comment type="caution">
    <text evidence="1">The sequence shown here is derived from an EMBL/GenBank/DDBJ whole genome shotgun (WGS) entry which is preliminary data.</text>
</comment>
<evidence type="ECO:0000313" key="1">
    <source>
        <dbReference type="EMBL" id="KAK6002934.1"/>
    </source>
</evidence>
<name>A0ABR0TFA1_AURPU</name>
<protein>
    <submittedName>
        <fullName evidence="1">Uncharacterized protein</fullName>
    </submittedName>
</protein>
<reference evidence="1 2" key="1">
    <citation type="submission" date="2023-11" db="EMBL/GenBank/DDBJ databases">
        <title>Draft genome sequence and annotation of the polyextremotolerant black yeast-like fungus Aureobasidium pullulans NRRL 62042.</title>
        <authorList>
            <person name="Dielentheis-Frenken M.R.E."/>
            <person name="Wibberg D."/>
            <person name="Blank L.M."/>
            <person name="Tiso T."/>
        </authorList>
    </citation>
    <scope>NUCLEOTIDE SEQUENCE [LARGE SCALE GENOMIC DNA]</scope>
    <source>
        <strain evidence="1 2">NRRL 62042</strain>
    </source>
</reference>
<accession>A0ABR0TFA1</accession>